<feature type="transmembrane region" description="Helical" evidence="1">
    <location>
        <begin position="51"/>
        <end position="75"/>
    </location>
</feature>
<dbReference type="PANTHER" id="PTHR36194">
    <property type="entry name" value="S-LAYER-LIKE PROTEIN"/>
    <property type="match status" value="1"/>
</dbReference>
<keyword evidence="1" id="KW-0472">Membrane</keyword>
<feature type="domain" description="SH3b" evidence="2">
    <location>
        <begin position="248"/>
        <end position="312"/>
    </location>
</feature>
<dbReference type="AlphaFoldDB" id="A0A0G0YUV2"/>
<dbReference type="Proteomes" id="UP000034493">
    <property type="component" value="Unassembled WGS sequence"/>
</dbReference>
<accession>A0A0G0YUV2</accession>
<dbReference type="SMART" id="SM00287">
    <property type="entry name" value="SH3b"/>
    <property type="match status" value="1"/>
</dbReference>
<evidence type="ECO:0000259" key="2">
    <source>
        <dbReference type="PROSITE" id="PS51781"/>
    </source>
</evidence>
<dbReference type="PROSITE" id="PS51781">
    <property type="entry name" value="SH3B"/>
    <property type="match status" value="1"/>
</dbReference>
<proteinExistence type="predicted"/>
<evidence type="ECO:0000313" key="3">
    <source>
        <dbReference type="EMBL" id="KKS04233.1"/>
    </source>
</evidence>
<gene>
    <name evidence="3" type="ORF">UU56_C0008G0040</name>
</gene>
<dbReference type="PANTHER" id="PTHR36194:SF1">
    <property type="entry name" value="S-LAYER-LIKE PROTEIN"/>
    <property type="match status" value="1"/>
</dbReference>
<dbReference type="Pfam" id="PF08239">
    <property type="entry name" value="SH3_3"/>
    <property type="match status" value="1"/>
</dbReference>
<reference evidence="3 4" key="1">
    <citation type="journal article" date="2015" name="Nature">
        <title>rRNA introns, odd ribosomes, and small enigmatic genomes across a large radiation of phyla.</title>
        <authorList>
            <person name="Brown C.T."/>
            <person name="Hug L.A."/>
            <person name="Thomas B.C."/>
            <person name="Sharon I."/>
            <person name="Castelle C.J."/>
            <person name="Singh A."/>
            <person name="Wilkins M.J."/>
            <person name="Williams K.H."/>
            <person name="Banfield J.F."/>
        </authorList>
    </citation>
    <scope>NUCLEOTIDE SEQUENCE [LARGE SCALE GENOMIC DNA]</scope>
</reference>
<dbReference type="EMBL" id="LCBC01000008">
    <property type="protein sequence ID" value="KKS04233.1"/>
    <property type="molecule type" value="Genomic_DNA"/>
</dbReference>
<name>A0A0G0YUV2_9BACT</name>
<dbReference type="Pfam" id="PF08308">
    <property type="entry name" value="PEGA"/>
    <property type="match status" value="2"/>
</dbReference>
<dbReference type="Gene3D" id="2.30.30.40">
    <property type="entry name" value="SH3 Domains"/>
    <property type="match status" value="1"/>
</dbReference>
<evidence type="ECO:0000256" key="1">
    <source>
        <dbReference type="SAM" id="Phobius"/>
    </source>
</evidence>
<keyword evidence="1" id="KW-0812">Transmembrane</keyword>
<organism evidence="3 4">
    <name type="scientific">Candidatus Curtissbacteria bacterium GW2011_GWA2_41_24</name>
    <dbReference type="NCBI Taxonomy" id="1618411"/>
    <lineage>
        <taxon>Bacteria</taxon>
        <taxon>Candidatus Curtissiibacteriota</taxon>
    </lineage>
</organism>
<keyword evidence="1" id="KW-1133">Transmembrane helix</keyword>
<protein>
    <submittedName>
        <fullName evidence="3">NlpC/P60 family protein</fullName>
    </submittedName>
</protein>
<comment type="caution">
    <text evidence="3">The sequence shown here is derived from an EMBL/GenBank/DDBJ whole genome shotgun (WGS) entry which is preliminary data.</text>
</comment>
<dbReference type="InterPro" id="IPR013229">
    <property type="entry name" value="PEGA"/>
</dbReference>
<evidence type="ECO:0000313" key="4">
    <source>
        <dbReference type="Proteomes" id="UP000034493"/>
    </source>
</evidence>
<dbReference type="InterPro" id="IPR003646">
    <property type="entry name" value="SH3-like_bac-type"/>
</dbReference>
<sequence length="312" mass="33959">MRGAPSQTQRPADIVKSCEAGSCTERSQSVNLSPMPFISSKAKHLTTKAKVLKVLLPATSYLLLATIFFGCSAIGTTKPAALQITSIPEASVFLDGKHLGKTPFFSDQLKVGEYLLKITAGEASFVEKITLSGGTLTVVNRELANNFLAESGETLWLESGKRGLFVSSMPSEVEITMDGKLVGKTPYLVEKLEEGEHKITLTKAGYINREFAVKASNKYQVVADVTLASEIAKNPQVQPSPVPALSVQKVRILATPTGFLRVRKEASLDSPEIGRVKTGDELEIIQETKDWVKVKFEDKQGWISSQYAKKLP</sequence>